<accession>A0A7M5XGQ1</accession>
<evidence type="ECO:0000259" key="2">
    <source>
        <dbReference type="PROSITE" id="PS50181"/>
    </source>
</evidence>
<dbReference type="RefSeq" id="XP_066928403.1">
    <property type="nucleotide sequence ID" value="XM_067072302.1"/>
</dbReference>
<dbReference type="SUPFAM" id="SSF81383">
    <property type="entry name" value="F-box domain"/>
    <property type="match status" value="1"/>
</dbReference>
<dbReference type="GO" id="GO:0019005">
    <property type="term" value="C:SCF ubiquitin ligase complex"/>
    <property type="evidence" value="ECO:0007669"/>
    <property type="project" value="TreeGrafter"/>
</dbReference>
<evidence type="ECO:0000313" key="4">
    <source>
        <dbReference type="Proteomes" id="UP000594262"/>
    </source>
</evidence>
<protein>
    <recommendedName>
        <fullName evidence="2">F-box domain-containing protein</fullName>
    </recommendedName>
</protein>
<dbReference type="InterPro" id="IPR001810">
    <property type="entry name" value="F-box_dom"/>
</dbReference>
<dbReference type="OrthoDB" id="10257471at2759"/>
<keyword evidence="1" id="KW-0833">Ubl conjugation pathway</keyword>
<dbReference type="GeneID" id="136815851"/>
<evidence type="ECO:0000256" key="1">
    <source>
        <dbReference type="ARBA" id="ARBA00022786"/>
    </source>
</evidence>
<dbReference type="Pfam" id="PF12937">
    <property type="entry name" value="F-box-like"/>
    <property type="match status" value="1"/>
</dbReference>
<dbReference type="PROSITE" id="PS50181">
    <property type="entry name" value="FBOX"/>
    <property type="match status" value="1"/>
</dbReference>
<dbReference type="Gene3D" id="3.80.10.10">
    <property type="entry name" value="Ribonuclease Inhibitor"/>
    <property type="match status" value="2"/>
</dbReference>
<organism evidence="3 4">
    <name type="scientific">Clytia hemisphaerica</name>
    <dbReference type="NCBI Taxonomy" id="252671"/>
    <lineage>
        <taxon>Eukaryota</taxon>
        <taxon>Metazoa</taxon>
        <taxon>Cnidaria</taxon>
        <taxon>Hydrozoa</taxon>
        <taxon>Hydroidolina</taxon>
        <taxon>Leptothecata</taxon>
        <taxon>Obeliida</taxon>
        <taxon>Clytiidae</taxon>
        <taxon>Clytia</taxon>
    </lineage>
</organism>
<evidence type="ECO:0000313" key="3">
    <source>
        <dbReference type="EnsemblMetazoa" id="CLYHEMP023119.1"/>
    </source>
</evidence>
<proteinExistence type="predicted"/>
<sequence length="536" mass="61721">MASKEISDEETVAAEIDEIAVADNVEFIDSCFKREFSLSEDLVRESAKWFQEVKKVSSITFPHFEIETLENDGTLVTDMIQDEFIKENSTQVQLDEISFEEKEQARKCKCSQEIMNSTEPTIEKSNEIQFNDLPDEVKLKVFSFFTKRELCSCVAPVCLSWFHLAKDPLFWTCIYKTDFEAVDSWLLIEVILAWCKQLHHLELDNRWDITEEGFEIIFKSCQKLKHLSLKFCKQVDDKILRMITRYEKQLNSIDLEGCSEICDNSLMNLIGLPLESISISYCNHVSDEGGLFLSRNFSDLKEFNLDGIQWITDDVVNELVIKHKRTLEKVMLDGENITDRSLVLLSKCNDLRAFGLSFCDNLSCDAIESIKKCQNLNSLKLRKGTEFKTEALLNYFKSMSTDQGRNFKRLNLAECTEITDDCLSQISKKCFNLVGLDLSWCWEILESGISLIINHCHQLKELHLVGLHEIYGNCFSRIPVLIPGLLFLDVSQCNKVDDDMLEHLVRMMPKLVAKNYFGEDLVHGGPIYSTETDSDF</sequence>
<dbReference type="InterPro" id="IPR006553">
    <property type="entry name" value="Leu-rich_rpt_Cys-con_subtyp"/>
</dbReference>
<dbReference type="InterPro" id="IPR036047">
    <property type="entry name" value="F-box-like_dom_sf"/>
</dbReference>
<name>A0A7M5XGQ1_9CNID</name>
<dbReference type="InterPro" id="IPR032675">
    <property type="entry name" value="LRR_dom_sf"/>
</dbReference>
<dbReference type="PANTHER" id="PTHR13318">
    <property type="entry name" value="PARTNER OF PAIRED, ISOFORM B-RELATED"/>
    <property type="match status" value="1"/>
</dbReference>
<dbReference type="GO" id="GO:0031146">
    <property type="term" value="P:SCF-dependent proteasomal ubiquitin-dependent protein catabolic process"/>
    <property type="evidence" value="ECO:0007669"/>
    <property type="project" value="TreeGrafter"/>
</dbReference>
<dbReference type="SUPFAM" id="SSF52047">
    <property type="entry name" value="RNI-like"/>
    <property type="match status" value="1"/>
</dbReference>
<dbReference type="AlphaFoldDB" id="A0A7M5XGQ1"/>
<dbReference type="Proteomes" id="UP000594262">
    <property type="component" value="Unplaced"/>
</dbReference>
<dbReference type="InterPro" id="IPR057207">
    <property type="entry name" value="FBXL15_LRR"/>
</dbReference>
<feature type="domain" description="F-box" evidence="2">
    <location>
        <begin position="127"/>
        <end position="174"/>
    </location>
</feature>
<keyword evidence="4" id="KW-1185">Reference proteome</keyword>
<dbReference type="EnsemblMetazoa" id="CLYHEMT023119.1">
    <property type="protein sequence ID" value="CLYHEMP023119.1"/>
    <property type="gene ID" value="CLYHEMG023119"/>
</dbReference>
<dbReference type="PANTHER" id="PTHR13318:SF190">
    <property type="entry name" value="PARTNER OF PAIRED, ISOFORM B"/>
    <property type="match status" value="1"/>
</dbReference>
<dbReference type="Pfam" id="PF25372">
    <property type="entry name" value="DUF7885"/>
    <property type="match status" value="1"/>
</dbReference>
<reference evidence="3" key="1">
    <citation type="submission" date="2021-01" db="UniProtKB">
        <authorList>
            <consortium name="EnsemblMetazoa"/>
        </authorList>
    </citation>
    <scope>IDENTIFICATION</scope>
</reference>
<dbReference type="SMART" id="SM00367">
    <property type="entry name" value="LRR_CC"/>
    <property type="match status" value="8"/>
</dbReference>